<dbReference type="GO" id="GO:0019236">
    <property type="term" value="P:response to pheromone"/>
    <property type="evidence" value="ECO:0007669"/>
    <property type="project" value="UniProtKB-KW"/>
</dbReference>
<dbReference type="SUPFAM" id="SSF81321">
    <property type="entry name" value="Family A G protein-coupled receptor-like"/>
    <property type="match status" value="1"/>
</dbReference>
<dbReference type="RefSeq" id="NP_001160773.1">
    <property type="nucleotide sequence ID" value="NM_001167301.1"/>
</dbReference>
<evidence type="ECO:0000256" key="13">
    <source>
        <dbReference type="RuleBase" id="RU364061"/>
    </source>
</evidence>
<comment type="subcellular location">
    <subcellularLocation>
        <location evidence="2 13">Cell membrane</location>
        <topology evidence="2 13">Multi-pass membrane protein</topology>
    </subcellularLocation>
</comment>
<evidence type="ECO:0000256" key="11">
    <source>
        <dbReference type="ARBA" id="ARBA00023180"/>
    </source>
</evidence>
<dbReference type="InParanoid" id="A0A5F9D1L7"/>
<dbReference type="GeneTree" id="ENSGT00960000186612"/>
<keyword evidence="4 13" id="KW-1003">Cell membrane</keyword>
<feature type="transmembrane region" description="Helical" evidence="13">
    <location>
        <begin position="87"/>
        <end position="106"/>
    </location>
</feature>
<name>A0A5F9D1L7_RABIT</name>
<evidence type="ECO:0000256" key="2">
    <source>
        <dbReference type="ARBA" id="ARBA00004651"/>
    </source>
</evidence>
<evidence type="ECO:0000256" key="12">
    <source>
        <dbReference type="ARBA" id="ARBA00023224"/>
    </source>
</evidence>
<reference evidence="15 16" key="1">
    <citation type="journal article" date="2011" name="Nature">
        <title>A high-resolution map of human evolutionary constraint using 29 mammals.</title>
        <authorList>
            <person name="Lindblad-Toh K."/>
            <person name="Garber M."/>
            <person name="Zuk O."/>
            <person name="Lin M.F."/>
            <person name="Parker B.J."/>
            <person name="Washietl S."/>
            <person name="Kheradpour P."/>
            <person name="Ernst J."/>
            <person name="Jordan G."/>
            <person name="Mauceli E."/>
            <person name="Ward L.D."/>
            <person name="Lowe C.B."/>
            <person name="Holloway A.K."/>
            <person name="Clamp M."/>
            <person name="Gnerre S."/>
            <person name="Alfoldi J."/>
            <person name="Beal K."/>
            <person name="Chang J."/>
            <person name="Clawson H."/>
            <person name="Cuff J."/>
            <person name="Di Palma F."/>
            <person name="Fitzgerald S."/>
            <person name="Flicek P."/>
            <person name="Guttman M."/>
            <person name="Hubisz M.J."/>
            <person name="Jaffe D.B."/>
            <person name="Jungreis I."/>
            <person name="Kent W.J."/>
            <person name="Kostka D."/>
            <person name="Lara M."/>
            <person name="Martins A.L."/>
            <person name="Massingham T."/>
            <person name="Moltke I."/>
            <person name="Raney B.J."/>
            <person name="Rasmussen M.D."/>
            <person name="Robinson J."/>
            <person name="Stark A."/>
            <person name="Vilella A.J."/>
            <person name="Wen J."/>
            <person name="Xie X."/>
            <person name="Zody M.C."/>
            <person name="Baldwin J."/>
            <person name="Bloom T."/>
            <person name="Chin C.W."/>
            <person name="Heiman D."/>
            <person name="Nicol R."/>
            <person name="Nusbaum C."/>
            <person name="Young S."/>
            <person name="Wilkinson J."/>
            <person name="Worley K.C."/>
            <person name="Kovar C.L."/>
            <person name="Muzny D.M."/>
            <person name="Gibbs R.A."/>
            <person name="Cree A."/>
            <person name="Dihn H.H."/>
            <person name="Fowler G."/>
            <person name="Jhangiani S."/>
            <person name="Joshi V."/>
            <person name="Lee S."/>
            <person name="Lewis L.R."/>
            <person name="Nazareth L.V."/>
            <person name="Okwuonu G."/>
            <person name="Santibanez J."/>
            <person name="Warren W.C."/>
            <person name="Mardis E.R."/>
            <person name="Weinstock G.M."/>
            <person name="Wilson R.K."/>
            <person name="Delehaunty K."/>
            <person name="Dooling D."/>
            <person name="Fronik C."/>
            <person name="Fulton L."/>
            <person name="Fulton B."/>
            <person name="Graves T."/>
            <person name="Minx P."/>
            <person name="Sodergren E."/>
            <person name="Birney E."/>
            <person name="Margulies E.H."/>
            <person name="Herrero J."/>
            <person name="Green E.D."/>
            <person name="Haussler D."/>
            <person name="Siepel A."/>
            <person name="Goldman N."/>
            <person name="Pollard K.S."/>
            <person name="Pedersen J.S."/>
            <person name="Lander E.S."/>
            <person name="Kellis M."/>
        </authorList>
    </citation>
    <scope>NUCLEOTIDE SEQUENCE [LARGE SCALE GENOMIC DNA]</scope>
    <source>
        <strain evidence="16">Thorbecke</strain>
    </source>
</reference>
<feature type="transmembrane region" description="Helical" evidence="13">
    <location>
        <begin position="47"/>
        <end position="67"/>
    </location>
</feature>
<feature type="transmembrane region" description="Helical" evidence="13">
    <location>
        <begin position="127"/>
        <end position="147"/>
    </location>
</feature>
<dbReference type="CTD" id="100311081"/>
<dbReference type="PROSITE" id="PS50262">
    <property type="entry name" value="G_PROTEIN_RECEP_F1_2"/>
    <property type="match status" value="1"/>
</dbReference>
<evidence type="ECO:0000256" key="10">
    <source>
        <dbReference type="ARBA" id="ARBA00023170"/>
    </source>
</evidence>
<evidence type="ECO:0000256" key="3">
    <source>
        <dbReference type="ARBA" id="ARBA00010663"/>
    </source>
</evidence>
<keyword evidence="5 13" id="KW-0589">Pheromone response</keyword>
<dbReference type="Proteomes" id="UP000001811">
    <property type="component" value="Unplaced"/>
</dbReference>
<feature type="transmembrane region" description="Helical" evidence="13">
    <location>
        <begin position="235"/>
        <end position="259"/>
    </location>
</feature>
<evidence type="ECO:0000256" key="8">
    <source>
        <dbReference type="ARBA" id="ARBA00023040"/>
    </source>
</evidence>
<dbReference type="AlphaFoldDB" id="A0A5F9D1L7"/>
<evidence type="ECO:0000259" key="14">
    <source>
        <dbReference type="PROSITE" id="PS50262"/>
    </source>
</evidence>
<evidence type="ECO:0000313" key="15">
    <source>
        <dbReference type="Ensembl" id="ENSOCUP00000040018.1"/>
    </source>
</evidence>
<keyword evidence="7 13" id="KW-1133">Transmembrane helix</keyword>
<proteinExistence type="inferred from homology"/>
<dbReference type="GO" id="GO:0005886">
    <property type="term" value="C:plasma membrane"/>
    <property type="evidence" value="ECO:0007669"/>
    <property type="project" value="UniProtKB-SubCell"/>
</dbReference>
<sequence length="315" mass="36233">MFPSDTILSFFLIAQMVIGVMANSFLFMIYIYAFLIKPQLKKPIDCIFMHLTVANIITIVFQSIPNILSSFSVRGFLDNAGCQTVFYIYRVTRGLSICTTSLLSVFQAITISPSNSIWARLKSKLSAWIFPSFLFFWVINMLIYIHIIETVRAKWNFTVVGNGFAHAYCQTRQSGDHQSWSFIRVIVIRDLLFVALMIMSSLYMVGLLYRHRRRARHIHSSSLSRQASPENKATYTIICLVFCFVLFYCCNNFVTLYAFYRPEKDSRLVDITGILSSCYPTFCPFLLMKNNKNIAKWTSSLSMMRTPFSPSAFLG</sequence>
<dbReference type="FunCoup" id="A0A5F9D1L7">
    <property type="interactions" value="44"/>
</dbReference>
<comment type="function">
    <text evidence="1">Putative pheromone receptor.</text>
</comment>
<protein>
    <recommendedName>
        <fullName evidence="13">Vomeronasal type-1 receptor</fullName>
    </recommendedName>
</protein>
<feature type="transmembrane region" description="Helical" evidence="13">
    <location>
        <begin position="191"/>
        <end position="209"/>
    </location>
</feature>
<keyword evidence="6 13" id="KW-0812">Transmembrane</keyword>
<evidence type="ECO:0000256" key="9">
    <source>
        <dbReference type="ARBA" id="ARBA00023136"/>
    </source>
</evidence>
<dbReference type="InterPro" id="IPR004072">
    <property type="entry name" value="Vmron_rcpt_1"/>
</dbReference>
<keyword evidence="12 13" id="KW-0807">Transducer</keyword>
<evidence type="ECO:0000313" key="16">
    <source>
        <dbReference type="Proteomes" id="UP000001811"/>
    </source>
</evidence>
<evidence type="ECO:0000256" key="1">
    <source>
        <dbReference type="ARBA" id="ARBA00003878"/>
    </source>
</evidence>
<dbReference type="Gene3D" id="1.20.1070.10">
    <property type="entry name" value="Rhodopsin 7-helix transmembrane proteins"/>
    <property type="match status" value="1"/>
</dbReference>
<dbReference type="PaxDb" id="9986-ENSOCUP00000022315"/>
<keyword evidence="16" id="KW-1185">Reference proteome</keyword>
<organism evidence="15 16">
    <name type="scientific">Oryctolagus cuniculus</name>
    <name type="common">Rabbit</name>
    <dbReference type="NCBI Taxonomy" id="9986"/>
    <lineage>
        <taxon>Eukaryota</taxon>
        <taxon>Metazoa</taxon>
        <taxon>Chordata</taxon>
        <taxon>Craniata</taxon>
        <taxon>Vertebrata</taxon>
        <taxon>Euteleostomi</taxon>
        <taxon>Mammalia</taxon>
        <taxon>Eutheria</taxon>
        <taxon>Euarchontoglires</taxon>
        <taxon>Glires</taxon>
        <taxon>Lagomorpha</taxon>
        <taxon>Leporidae</taxon>
        <taxon>Oryctolagus</taxon>
    </lineage>
</organism>
<dbReference type="GeneID" id="100311081"/>
<dbReference type="Ensembl" id="ENSOCUT00000059384.1">
    <property type="protein sequence ID" value="ENSOCUP00000040018.1"/>
    <property type="gene ID" value="ENSOCUG00000038467.1"/>
</dbReference>
<dbReference type="GO" id="GO:0007606">
    <property type="term" value="P:sensory perception of chemical stimulus"/>
    <property type="evidence" value="ECO:0007669"/>
    <property type="project" value="UniProtKB-ARBA"/>
</dbReference>
<dbReference type="KEGG" id="ocu:100311081"/>
<reference evidence="15" key="2">
    <citation type="submission" date="2025-08" db="UniProtKB">
        <authorList>
            <consortium name="Ensembl"/>
        </authorList>
    </citation>
    <scope>IDENTIFICATION</scope>
    <source>
        <strain evidence="15">Thorbecke</strain>
    </source>
</reference>
<dbReference type="PRINTS" id="PR01534">
    <property type="entry name" value="VOMERONASL1R"/>
</dbReference>
<evidence type="ECO:0000256" key="5">
    <source>
        <dbReference type="ARBA" id="ARBA00022507"/>
    </source>
</evidence>
<evidence type="ECO:0000256" key="6">
    <source>
        <dbReference type="ARBA" id="ARBA00022692"/>
    </source>
</evidence>
<dbReference type="GO" id="GO:0016503">
    <property type="term" value="F:pheromone receptor activity"/>
    <property type="evidence" value="ECO:0007669"/>
    <property type="project" value="InterPro"/>
</dbReference>
<keyword evidence="10 13" id="KW-0675">Receptor</keyword>
<evidence type="ECO:0000256" key="7">
    <source>
        <dbReference type="ARBA" id="ARBA00022989"/>
    </source>
</evidence>
<keyword evidence="11" id="KW-0325">Glycoprotein</keyword>
<dbReference type="InterPro" id="IPR017452">
    <property type="entry name" value="GPCR_Rhodpsn_7TM"/>
</dbReference>
<keyword evidence="9 13" id="KW-0472">Membrane</keyword>
<keyword evidence="8 13" id="KW-0297">G-protein coupled receptor</keyword>
<accession>A0A5F9D1L7</accession>
<reference evidence="15" key="3">
    <citation type="submission" date="2025-09" db="UniProtKB">
        <authorList>
            <consortium name="Ensembl"/>
        </authorList>
    </citation>
    <scope>IDENTIFICATION</scope>
    <source>
        <strain evidence="15">Thorbecke</strain>
    </source>
</reference>
<feature type="transmembrane region" description="Helical" evidence="13">
    <location>
        <begin position="271"/>
        <end position="288"/>
    </location>
</feature>
<evidence type="ECO:0000256" key="4">
    <source>
        <dbReference type="ARBA" id="ARBA00022475"/>
    </source>
</evidence>
<dbReference type="Pfam" id="PF03402">
    <property type="entry name" value="V1R"/>
    <property type="match status" value="1"/>
</dbReference>
<gene>
    <name evidence="15" type="primary">ORYCUNV1R1614</name>
</gene>
<feature type="transmembrane region" description="Helical" evidence="13">
    <location>
        <begin position="6"/>
        <end position="35"/>
    </location>
</feature>
<dbReference type="PANTHER" id="PTHR24062">
    <property type="entry name" value="VOMERONASAL TYPE-1 RECEPTOR"/>
    <property type="match status" value="1"/>
</dbReference>
<feature type="domain" description="G-protein coupled receptors family 1 profile" evidence="14">
    <location>
        <begin position="26"/>
        <end position="287"/>
    </location>
</feature>
<comment type="similarity">
    <text evidence="3 13">Belongs to the G-protein coupled receptor 1 family.</text>
</comment>
<dbReference type="OrthoDB" id="9606139at2759"/>
<dbReference type="FunFam" id="1.20.1070.10:FF:000033">
    <property type="entry name" value="Vomeronasal type-1 receptor"/>
    <property type="match status" value="1"/>
</dbReference>